<dbReference type="InterPro" id="IPR011049">
    <property type="entry name" value="Serralysin-like_metalloprot_C"/>
</dbReference>
<accession>A0AAE8W5M1</accession>
<name>A0AAE8W5M1_9ACTN</name>
<dbReference type="AlphaFoldDB" id="A0AAE8W5M1"/>
<dbReference type="GO" id="GO:0005509">
    <property type="term" value="F:calcium ion binding"/>
    <property type="evidence" value="ECO:0007669"/>
    <property type="project" value="InterPro"/>
</dbReference>
<evidence type="ECO:0000313" key="6">
    <source>
        <dbReference type="Proteomes" id="UP000318720"/>
    </source>
</evidence>
<dbReference type="RefSeq" id="WP_048821056.1">
    <property type="nucleotide sequence ID" value="NZ_CP182305.1"/>
</dbReference>
<dbReference type="GeneID" id="301697036"/>
<dbReference type="InterPro" id="IPR001343">
    <property type="entry name" value="Hemolysn_Ca-bd"/>
</dbReference>
<dbReference type="SUPFAM" id="SSF51120">
    <property type="entry name" value="beta-Roll"/>
    <property type="match status" value="2"/>
</dbReference>
<evidence type="ECO:0000256" key="4">
    <source>
        <dbReference type="SAM" id="SignalP"/>
    </source>
</evidence>
<dbReference type="GO" id="GO:0005576">
    <property type="term" value="C:extracellular region"/>
    <property type="evidence" value="ECO:0007669"/>
    <property type="project" value="UniProtKB-SubCell"/>
</dbReference>
<feature type="region of interest" description="Disordered" evidence="3">
    <location>
        <begin position="229"/>
        <end position="253"/>
    </location>
</feature>
<evidence type="ECO:0000313" key="5">
    <source>
        <dbReference type="EMBL" id="TQE38076.1"/>
    </source>
</evidence>
<dbReference type="PRINTS" id="PR00313">
    <property type="entry name" value="CABNDNGRPT"/>
</dbReference>
<comment type="caution">
    <text evidence="5">The sequence shown here is derived from an EMBL/GenBank/DDBJ whole genome shotgun (WGS) entry which is preliminary data.</text>
</comment>
<gene>
    <name evidence="5" type="ORF">Sipo8835_06200</name>
</gene>
<protein>
    <submittedName>
        <fullName evidence="5">Calcium-binding protein</fullName>
    </submittedName>
</protein>
<dbReference type="EMBL" id="SPAZ01000053">
    <property type="protein sequence ID" value="TQE38076.1"/>
    <property type="molecule type" value="Genomic_DNA"/>
</dbReference>
<evidence type="ECO:0000256" key="1">
    <source>
        <dbReference type="ARBA" id="ARBA00004613"/>
    </source>
</evidence>
<dbReference type="InterPro" id="IPR018511">
    <property type="entry name" value="Hemolysin-typ_Ca-bd_CS"/>
</dbReference>
<feature type="chain" id="PRO_5042191297" evidence="4">
    <location>
        <begin position="30"/>
        <end position="298"/>
    </location>
</feature>
<keyword evidence="4" id="KW-0732">Signal</keyword>
<evidence type="ECO:0000256" key="2">
    <source>
        <dbReference type="ARBA" id="ARBA00022525"/>
    </source>
</evidence>
<keyword evidence="2" id="KW-0964">Secreted</keyword>
<comment type="subcellular location">
    <subcellularLocation>
        <location evidence="1">Secreted</location>
    </subcellularLocation>
</comment>
<feature type="compositionally biased region" description="Basic and acidic residues" evidence="3">
    <location>
        <begin position="229"/>
        <end position="252"/>
    </location>
</feature>
<dbReference type="Pfam" id="PF00353">
    <property type="entry name" value="HemolysinCabind"/>
    <property type="match status" value="4"/>
</dbReference>
<proteinExistence type="predicted"/>
<dbReference type="PROSITE" id="PS00330">
    <property type="entry name" value="HEMOLYSIN_CALCIUM"/>
    <property type="match status" value="1"/>
</dbReference>
<reference evidence="5 6" key="1">
    <citation type="submission" date="2019-03" db="EMBL/GenBank/DDBJ databases">
        <title>Comparative genomic analyses of the sweetpotato soil rot pathogen, Streptomyces ipomoeae.</title>
        <authorList>
            <person name="Ruschel Soares N."/>
            <person name="Badger J.H."/>
            <person name="Huguet-Tapia J.C."/>
            <person name="Clark C.A."/>
            <person name="Pettis G.S."/>
        </authorList>
    </citation>
    <scope>NUCLEOTIDE SEQUENCE [LARGE SCALE GENOMIC DNA]</scope>
    <source>
        <strain evidence="5 6">88-35</strain>
    </source>
</reference>
<dbReference type="PANTHER" id="PTHR38340">
    <property type="entry name" value="S-LAYER PROTEIN"/>
    <property type="match status" value="1"/>
</dbReference>
<dbReference type="PANTHER" id="PTHR38340:SF1">
    <property type="entry name" value="S-LAYER PROTEIN"/>
    <property type="match status" value="1"/>
</dbReference>
<feature type="signal peptide" evidence="4">
    <location>
        <begin position="1"/>
        <end position="29"/>
    </location>
</feature>
<organism evidence="5 6">
    <name type="scientific">Streptomyces ipomoeae</name>
    <dbReference type="NCBI Taxonomy" id="103232"/>
    <lineage>
        <taxon>Bacteria</taxon>
        <taxon>Bacillati</taxon>
        <taxon>Actinomycetota</taxon>
        <taxon>Actinomycetes</taxon>
        <taxon>Kitasatosporales</taxon>
        <taxon>Streptomycetaceae</taxon>
        <taxon>Streptomyces</taxon>
    </lineage>
</organism>
<dbReference type="InterPro" id="IPR050557">
    <property type="entry name" value="RTX_toxin/Mannuronan_C5-epim"/>
</dbReference>
<evidence type="ECO:0000256" key="3">
    <source>
        <dbReference type="SAM" id="MobiDB-lite"/>
    </source>
</evidence>
<dbReference type="Proteomes" id="UP000318720">
    <property type="component" value="Unassembled WGS sequence"/>
</dbReference>
<sequence length="298" mass="31321">MRKYRTIAATATAALALGGALFAAPAAQAAAPGPATLVHDGGELWYKAAPGQTNDLTISAKVEQRGDWEYVYILTFDDRYEMSIESNAAEWDECVFPSTSDRTVVQCAVEIPQNSDDSDIYKVTVRDGNDKVTIPDNSAYASIYGGPGNDVIDSASGAPVLYGEDGNDRLHGGGGVWALGPFGGKGNDTITGCAMDCYGGAGNDTLTGDAEDNNMYGDSGNDVIYGKQGRDNLHGGKGNDRVHGNRGEDRLYGEQGNDTLWGDQDNDALWGNSGNDVLYGGQGKDTLSGGTGSNKLHQ</sequence>
<dbReference type="Gene3D" id="2.150.10.10">
    <property type="entry name" value="Serralysin-like metalloprotease, C-terminal"/>
    <property type="match status" value="3"/>
</dbReference>